<dbReference type="GO" id="GO:0015628">
    <property type="term" value="P:protein secretion by the type II secretion system"/>
    <property type="evidence" value="ECO:0007669"/>
    <property type="project" value="InterPro"/>
</dbReference>
<dbReference type="InterPro" id="IPR045584">
    <property type="entry name" value="Pilin-like"/>
</dbReference>
<dbReference type="PRINTS" id="PR00813">
    <property type="entry name" value="BCTERIALGSPG"/>
</dbReference>
<dbReference type="GO" id="GO:0015627">
    <property type="term" value="C:type II protein secretion system complex"/>
    <property type="evidence" value="ECO:0007669"/>
    <property type="project" value="InterPro"/>
</dbReference>
<organism evidence="2 3">
    <name type="scientific">Candidatus Kaiserbacteria bacterium CG10_big_fil_rev_8_21_14_0_10_45_20</name>
    <dbReference type="NCBI Taxonomy" id="1974607"/>
    <lineage>
        <taxon>Bacteria</taxon>
        <taxon>Candidatus Kaiseribacteriota</taxon>
    </lineage>
</organism>
<name>A0A2H0UFS7_9BACT</name>
<dbReference type="NCBIfam" id="TIGR02532">
    <property type="entry name" value="IV_pilin_GFxxxE"/>
    <property type="match status" value="1"/>
</dbReference>
<gene>
    <name evidence="2" type="ORF">COU15_01765</name>
</gene>
<accession>A0A2H0UFS7</accession>
<protein>
    <recommendedName>
        <fullName evidence="4">Type II secretion system protein GspG C-terminal domain-containing protein</fullName>
    </recommendedName>
</protein>
<evidence type="ECO:0000256" key="1">
    <source>
        <dbReference type="ARBA" id="ARBA00022481"/>
    </source>
</evidence>
<dbReference type="InterPro" id="IPR000983">
    <property type="entry name" value="Bac_GSPG_pilin"/>
</dbReference>
<comment type="caution">
    <text evidence="2">The sequence shown here is derived from an EMBL/GenBank/DDBJ whole genome shotgun (WGS) entry which is preliminary data.</text>
</comment>
<dbReference type="AlphaFoldDB" id="A0A2H0UFS7"/>
<dbReference type="Proteomes" id="UP000229315">
    <property type="component" value="Unassembled WGS sequence"/>
</dbReference>
<dbReference type="Pfam" id="PF07963">
    <property type="entry name" value="N_methyl"/>
    <property type="match status" value="1"/>
</dbReference>
<dbReference type="InterPro" id="IPR012902">
    <property type="entry name" value="N_methyl_site"/>
</dbReference>
<dbReference type="SUPFAM" id="SSF54523">
    <property type="entry name" value="Pili subunits"/>
    <property type="match status" value="1"/>
</dbReference>
<sequence>MYKQKRGFTLIELLVVIAIIGVLSSVVLASLSSARTKARDAKRLSDMQQMRTALELYHISFSMYPASGGGPCGGWDSPGDGTFTTPLVENDFIPDHLSDPTVNDNCGNYAYYRYNAGSYGCDASKGPFFVLGIRDLETSSRPHSASPGWSCPSRNWQNEFDWVIGGFQ</sequence>
<dbReference type="EMBL" id="PFBH01000013">
    <property type="protein sequence ID" value="PIR85247.1"/>
    <property type="molecule type" value="Genomic_DNA"/>
</dbReference>
<evidence type="ECO:0000313" key="2">
    <source>
        <dbReference type="EMBL" id="PIR85247.1"/>
    </source>
</evidence>
<dbReference type="Gene3D" id="3.30.700.10">
    <property type="entry name" value="Glycoprotein, Type 4 Pilin"/>
    <property type="match status" value="1"/>
</dbReference>
<dbReference type="PANTHER" id="PTHR30093">
    <property type="entry name" value="GENERAL SECRETION PATHWAY PROTEIN G"/>
    <property type="match status" value="1"/>
</dbReference>
<evidence type="ECO:0000313" key="3">
    <source>
        <dbReference type="Proteomes" id="UP000229315"/>
    </source>
</evidence>
<proteinExistence type="predicted"/>
<dbReference type="PROSITE" id="PS00409">
    <property type="entry name" value="PROKAR_NTER_METHYL"/>
    <property type="match status" value="1"/>
</dbReference>
<reference evidence="3" key="1">
    <citation type="submission" date="2017-09" db="EMBL/GenBank/DDBJ databases">
        <title>Depth-based differentiation of microbial function through sediment-hosted aquifers and enrichment of novel symbionts in the deep terrestrial subsurface.</title>
        <authorList>
            <person name="Probst A.J."/>
            <person name="Ladd B."/>
            <person name="Jarett J.K."/>
            <person name="Geller-Mcgrath D.E."/>
            <person name="Sieber C.M.K."/>
            <person name="Emerson J.B."/>
            <person name="Anantharaman K."/>
            <person name="Thomas B.C."/>
            <person name="Malmstrom R."/>
            <person name="Stieglmeier M."/>
            <person name="Klingl A."/>
            <person name="Woyke T."/>
            <person name="Ryan C.M."/>
            <person name="Banfield J.F."/>
        </authorList>
    </citation>
    <scope>NUCLEOTIDE SEQUENCE [LARGE SCALE GENOMIC DNA]</scope>
</reference>
<keyword evidence="1" id="KW-0488">Methylation</keyword>
<evidence type="ECO:0008006" key="4">
    <source>
        <dbReference type="Google" id="ProtNLM"/>
    </source>
</evidence>